<keyword evidence="3 12" id="KW-0813">Transport</keyword>
<evidence type="ECO:0000256" key="12">
    <source>
        <dbReference type="HAMAP-Rule" id="MF_01346"/>
    </source>
</evidence>
<dbReference type="InterPro" id="IPR000793">
    <property type="entry name" value="ATP_synth_asu_C"/>
</dbReference>
<dbReference type="SUPFAM" id="SSF50615">
    <property type="entry name" value="N-terminal domain of alpha and beta subunits of F1 ATP synthase"/>
    <property type="match status" value="1"/>
</dbReference>
<feature type="compositionally biased region" description="Basic and acidic residues" evidence="13">
    <location>
        <begin position="529"/>
        <end position="538"/>
    </location>
</feature>
<dbReference type="STRING" id="156976.AK829_04570"/>
<dbReference type="FunFam" id="1.20.150.20:FF:000001">
    <property type="entry name" value="ATP synthase subunit alpha"/>
    <property type="match status" value="1"/>
</dbReference>
<keyword evidence="7 12" id="KW-1278">Translocase</keyword>
<dbReference type="GO" id="GO:0046933">
    <property type="term" value="F:proton-transporting ATP synthase activity, rotational mechanism"/>
    <property type="evidence" value="ECO:0007669"/>
    <property type="project" value="UniProtKB-UniRule"/>
</dbReference>
<feature type="binding site" evidence="12">
    <location>
        <begin position="183"/>
        <end position="190"/>
    </location>
    <ligand>
        <name>ATP</name>
        <dbReference type="ChEBI" id="CHEBI:30616"/>
    </ligand>
</feature>
<dbReference type="NCBIfam" id="TIGR00962">
    <property type="entry name" value="atpA"/>
    <property type="match status" value="1"/>
</dbReference>
<dbReference type="Pfam" id="PF00006">
    <property type="entry name" value="ATP-synt_ab"/>
    <property type="match status" value="1"/>
</dbReference>
<dbReference type="EMBL" id="CP012342">
    <property type="protein sequence ID" value="AKV58567.1"/>
    <property type="molecule type" value="Genomic_DNA"/>
</dbReference>
<name>A0A0K1RAW2_9CORY</name>
<accession>A0A0K1RAW2</accession>
<dbReference type="SUPFAM" id="SSF47917">
    <property type="entry name" value="C-terminal domain of alpha and beta subunits of F1 ATP synthase"/>
    <property type="match status" value="1"/>
</dbReference>
<feature type="region of interest" description="Disordered" evidence="13">
    <location>
        <begin position="524"/>
        <end position="555"/>
    </location>
</feature>
<evidence type="ECO:0000256" key="13">
    <source>
        <dbReference type="SAM" id="MobiDB-lite"/>
    </source>
</evidence>
<dbReference type="GO" id="GO:0045259">
    <property type="term" value="C:proton-transporting ATP synthase complex"/>
    <property type="evidence" value="ECO:0007669"/>
    <property type="project" value="UniProtKB-KW"/>
</dbReference>
<dbReference type="CDD" id="cd01132">
    <property type="entry name" value="F1-ATPase_alpha_CD"/>
    <property type="match status" value="1"/>
</dbReference>
<keyword evidence="6 12" id="KW-0067">ATP-binding</keyword>
<dbReference type="Proteomes" id="UP000060016">
    <property type="component" value="Chromosome"/>
</dbReference>
<comment type="subcellular location">
    <subcellularLocation>
        <location evidence="12">Cell membrane</location>
        <topology evidence="12">Peripheral membrane protein</topology>
    </subcellularLocation>
    <subcellularLocation>
        <location evidence="1">Membrane</location>
    </subcellularLocation>
</comment>
<evidence type="ECO:0000256" key="10">
    <source>
        <dbReference type="ARBA" id="ARBA00023196"/>
    </source>
</evidence>
<dbReference type="Gene3D" id="1.20.150.20">
    <property type="entry name" value="ATP synthase alpha/beta chain, C-terminal domain"/>
    <property type="match status" value="1"/>
</dbReference>
<evidence type="ECO:0000313" key="14">
    <source>
        <dbReference type="EMBL" id="AKV58567.1"/>
    </source>
</evidence>
<dbReference type="GO" id="GO:0043531">
    <property type="term" value="F:ADP binding"/>
    <property type="evidence" value="ECO:0007669"/>
    <property type="project" value="TreeGrafter"/>
</dbReference>
<comment type="similarity">
    <text evidence="2 12">Belongs to the ATPase alpha/beta chains family.</text>
</comment>
<dbReference type="CDD" id="cd18116">
    <property type="entry name" value="ATP-synt_F1_alpha_N"/>
    <property type="match status" value="1"/>
</dbReference>
<dbReference type="Gene3D" id="3.40.50.300">
    <property type="entry name" value="P-loop containing nucleotide triphosphate hydrolases"/>
    <property type="match status" value="1"/>
</dbReference>
<dbReference type="PATRIC" id="fig|156976.3.peg.906"/>
<dbReference type="InterPro" id="IPR005294">
    <property type="entry name" value="ATP_synth_F1_asu"/>
</dbReference>
<dbReference type="InterPro" id="IPR027417">
    <property type="entry name" value="P-loop_NTPase"/>
</dbReference>
<dbReference type="Pfam" id="PF02874">
    <property type="entry name" value="ATP-synt_ab_N"/>
    <property type="match status" value="1"/>
</dbReference>
<keyword evidence="11 12" id="KW-0066">ATP synthesis</keyword>
<dbReference type="RefSeq" id="WP_052204667.1">
    <property type="nucleotide sequence ID" value="NZ_BAAAGW010000002.1"/>
</dbReference>
<evidence type="ECO:0000256" key="5">
    <source>
        <dbReference type="ARBA" id="ARBA00022741"/>
    </source>
</evidence>
<feature type="compositionally biased region" description="Polar residues" evidence="13">
    <location>
        <begin position="540"/>
        <end position="555"/>
    </location>
</feature>
<evidence type="ECO:0000256" key="7">
    <source>
        <dbReference type="ARBA" id="ARBA00022967"/>
    </source>
</evidence>
<keyword evidence="12" id="KW-0375">Hydrogen ion transport</keyword>
<gene>
    <name evidence="12" type="primary">atpA</name>
    <name evidence="14" type="ORF">AK829_04570</name>
</gene>
<dbReference type="PANTHER" id="PTHR48082:SF2">
    <property type="entry name" value="ATP SYNTHASE SUBUNIT ALPHA, MITOCHONDRIAL"/>
    <property type="match status" value="1"/>
</dbReference>
<dbReference type="NCBIfam" id="NF009884">
    <property type="entry name" value="PRK13343.1"/>
    <property type="match status" value="1"/>
</dbReference>
<dbReference type="InterPro" id="IPR036121">
    <property type="entry name" value="ATPase_F1/V1/A1_a/bsu_N_sf"/>
</dbReference>
<evidence type="ECO:0000256" key="11">
    <source>
        <dbReference type="ARBA" id="ARBA00023310"/>
    </source>
</evidence>
<dbReference type="InterPro" id="IPR033732">
    <property type="entry name" value="ATP_synth_F1_a_nt-bd_dom"/>
</dbReference>
<dbReference type="KEGG" id="crie:AK829_04570"/>
<keyword evidence="8 12" id="KW-0406">Ion transport</keyword>
<protein>
    <recommendedName>
        <fullName evidence="12">ATP synthase subunit alpha</fullName>
        <ecNumber evidence="12">7.1.2.2</ecNumber>
    </recommendedName>
    <alternativeName>
        <fullName evidence="12">ATP synthase F1 sector subunit alpha</fullName>
    </alternativeName>
    <alternativeName>
        <fullName evidence="12">F-ATPase subunit alpha</fullName>
    </alternativeName>
</protein>
<sequence length="555" mass="60108">MLEESTESRKNMAELTISSDEIRSAIANYTSSYSAEASREEVGVVTSAADGIAQVSGLPGCMTNELLEFPNGVIGVAQNLDTDKIGVVVLGNFESLHEGDKVKRTGEVLSVPVGENFLGRVINPLGQPIDGLGPIESNEERALELQAAGVLDRQPVEEPMQTGLKAIDAMTPIGRGQRQLIIGDRKTGKTAVCIDTILNQKAFWETGDPSQQVRCIYVAVGQKGSTIAGVRQTLEEAGALEYTTIVAAPASDSAGFKWLAPFTGAALGQHWMYQGKHVLVIYDDLTKQAEAYRAISLLLRRPPGREAYPGDVFYLHSRLLERAAKLNDELGAGSLTALPIIETKANDVGAFIPTNVISITDGQVFLQSDLFNQGVRPAIDVGISVSRVGGAAQTKGMKKVAGNLRLDLAAYRDLESFAAFASDLDAASKKQLERGQRLVELLKQSENSPQPVEFQIVSIWAANEGVFDPVPVEDVRRYERELQEQIRATAPEVYEQIQGGKALDENSQAAILRVNEEFARGFQSSTGERIVREPEEKALPSSQVSKNQLNVSRSK</sequence>
<dbReference type="InterPro" id="IPR004100">
    <property type="entry name" value="ATPase_F1/V1/A1_a/bsu_N"/>
</dbReference>
<dbReference type="AlphaFoldDB" id="A0A0K1RAW2"/>
<evidence type="ECO:0000256" key="1">
    <source>
        <dbReference type="ARBA" id="ARBA00004370"/>
    </source>
</evidence>
<reference evidence="14 15" key="1">
    <citation type="submission" date="2015-08" db="EMBL/GenBank/DDBJ databases">
        <authorList>
            <person name="Babu N.S."/>
            <person name="Beckwith C.J."/>
            <person name="Beseler K.G."/>
            <person name="Brison A."/>
            <person name="Carone J.V."/>
            <person name="Caskin T.P."/>
            <person name="Diamond M."/>
            <person name="Durham M.E."/>
            <person name="Foxe J.M."/>
            <person name="Go M."/>
            <person name="Henderson B.A."/>
            <person name="Jones I.B."/>
            <person name="McGettigan J.A."/>
            <person name="Micheletti S.J."/>
            <person name="Nasrallah M.E."/>
            <person name="Ortiz D."/>
            <person name="Piller C.R."/>
            <person name="Privatt S.R."/>
            <person name="Schneider S.L."/>
            <person name="Sharp S."/>
            <person name="Smith T.C."/>
            <person name="Stanton J.D."/>
            <person name="Ullery H.E."/>
            <person name="Wilson R.J."/>
            <person name="Serrano M.G."/>
            <person name="Buck G."/>
            <person name="Lee V."/>
            <person name="Wang Y."/>
            <person name="Carvalho R."/>
            <person name="Voegtly L."/>
            <person name="Shi R."/>
            <person name="Duckworth R."/>
            <person name="Johnson A."/>
            <person name="Loviza R."/>
            <person name="Walstead R."/>
            <person name="Shah Z."/>
            <person name="Kiflezghi M."/>
            <person name="Wade K."/>
            <person name="Ball S.L."/>
            <person name="Bradley K.W."/>
            <person name="Asai D.J."/>
            <person name="Bowman C.A."/>
            <person name="Russell D.A."/>
            <person name="Pope W.H."/>
            <person name="Jacobs-Sera D."/>
            <person name="Hendrix R.W."/>
            <person name="Hatfull G.F."/>
        </authorList>
    </citation>
    <scope>NUCLEOTIDE SEQUENCE [LARGE SCALE GENOMIC DNA]</scope>
    <source>
        <strain evidence="14 15">PUDD_83A45</strain>
    </source>
</reference>
<dbReference type="Gene3D" id="2.40.30.20">
    <property type="match status" value="1"/>
</dbReference>
<proteinExistence type="inferred from homology"/>
<dbReference type="GO" id="GO:0005886">
    <property type="term" value="C:plasma membrane"/>
    <property type="evidence" value="ECO:0007669"/>
    <property type="project" value="UniProtKB-SubCell"/>
</dbReference>
<keyword evidence="5 12" id="KW-0547">Nucleotide-binding</keyword>
<evidence type="ECO:0000256" key="6">
    <source>
        <dbReference type="ARBA" id="ARBA00022840"/>
    </source>
</evidence>
<organism evidence="14 15">
    <name type="scientific">Corynebacterium riegelii</name>
    <dbReference type="NCBI Taxonomy" id="156976"/>
    <lineage>
        <taxon>Bacteria</taxon>
        <taxon>Bacillati</taxon>
        <taxon>Actinomycetota</taxon>
        <taxon>Actinomycetes</taxon>
        <taxon>Mycobacteriales</taxon>
        <taxon>Corynebacteriaceae</taxon>
        <taxon>Corynebacterium</taxon>
    </lineage>
</organism>
<feature type="site" description="Required for activity" evidence="12">
    <location>
        <position position="384"/>
    </location>
</feature>
<keyword evidence="4 12" id="KW-1003">Cell membrane</keyword>
<evidence type="ECO:0000256" key="8">
    <source>
        <dbReference type="ARBA" id="ARBA00023065"/>
    </source>
</evidence>
<dbReference type="PROSITE" id="PS00152">
    <property type="entry name" value="ATPASE_ALPHA_BETA"/>
    <property type="match status" value="1"/>
</dbReference>
<evidence type="ECO:0000256" key="3">
    <source>
        <dbReference type="ARBA" id="ARBA00022448"/>
    </source>
</evidence>
<dbReference type="CDD" id="cd18113">
    <property type="entry name" value="ATP-synt_F1_alpha_C"/>
    <property type="match status" value="1"/>
</dbReference>
<dbReference type="Pfam" id="PF00306">
    <property type="entry name" value="ATP-synt_ab_C"/>
    <property type="match status" value="1"/>
</dbReference>
<dbReference type="HAMAP" id="MF_01346">
    <property type="entry name" value="ATP_synth_alpha_bact"/>
    <property type="match status" value="1"/>
</dbReference>
<evidence type="ECO:0000256" key="2">
    <source>
        <dbReference type="ARBA" id="ARBA00008936"/>
    </source>
</evidence>
<keyword evidence="15" id="KW-1185">Reference proteome</keyword>
<comment type="catalytic activity">
    <reaction evidence="12">
        <text>ATP + H2O + 4 H(+)(in) = ADP + phosphate + 5 H(+)(out)</text>
        <dbReference type="Rhea" id="RHEA:57720"/>
        <dbReference type="ChEBI" id="CHEBI:15377"/>
        <dbReference type="ChEBI" id="CHEBI:15378"/>
        <dbReference type="ChEBI" id="CHEBI:30616"/>
        <dbReference type="ChEBI" id="CHEBI:43474"/>
        <dbReference type="ChEBI" id="CHEBI:456216"/>
        <dbReference type="EC" id="7.1.2.2"/>
    </reaction>
</comment>
<dbReference type="GO" id="GO:0005524">
    <property type="term" value="F:ATP binding"/>
    <property type="evidence" value="ECO:0007669"/>
    <property type="project" value="UniProtKB-UniRule"/>
</dbReference>
<keyword evidence="10 12" id="KW-0139">CF(1)</keyword>
<dbReference type="InterPro" id="IPR020003">
    <property type="entry name" value="ATPase_a/bsu_AS"/>
</dbReference>
<dbReference type="InterPro" id="IPR000194">
    <property type="entry name" value="ATPase_F1/V1/A1_a/bsu_nucl-bd"/>
</dbReference>
<dbReference type="InterPro" id="IPR038376">
    <property type="entry name" value="ATP_synth_asu_C_sf"/>
</dbReference>
<dbReference type="PANTHER" id="PTHR48082">
    <property type="entry name" value="ATP SYNTHASE SUBUNIT ALPHA, MITOCHONDRIAL"/>
    <property type="match status" value="1"/>
</dbReference>
<evidence type="ECO:0000256" key="4">
    <source>
        <dbReference type="ARBA" id="ARBA00022475"/>
    </source>
</evidence>
<dbReference type="FunFam" id="3.40.50.300:FF:000002">
    <property type="entry name" value="ATP synthase subunit alpha"/>
    <property type="match status" value="1"/>
</dbReference>
<keyword evidence="9 12" id="KW-0472">Membrane</keyword>
<evidence type="ECO:0000313" key="15">
    <source>
        <dbReference type="Proteomes" id="UP000060016"/>
    </source>
</evidence>
<dbReference type="InterPro" id="IPR023366">
    <property type="entry name" value="ATP_synth_asu-like_sf"/>
</dbReference>
<dbReference type="EC" id="7.1.2.2" evidence="12"/>
<dbReference type="SUPFAM" id="SSF52540">
    <property type="entry name" value="P-loop containing nucleoside triphosphate hydrolases"/>
    <property type="match status" value="1"/>
</dbReference>
<evidence type="ECO:0000256" key="9">
    <source>
        <dbReference type="ARBA" id="ARBA00023136"/>
    </source>
</evidence>
<comment type="function">
    <text evidence="12">Produces ATP from ADP in the presence of a proton gradient across the membrane. The alpha chain is a regulatory subunit.</text>
</comment>